<dbReference type="Proteomes" id="UP001500266">
    <property type="component" value="Unassembled WGS sequence"/>
</dbReference>
<gene>
    <name evidence="1" type="ORF">GCM10022416_40170</name>
</gene>
<comment type="caution">
    <text evidence="1">The sequence shown here is derived from an EMBL/GenBank/DDBJ whole genome shotgun (WGS) entry which is preliminary data.</text>
</comment>
<keyword evidence="2" id="KW-1185">Reference proteome</keyword>
<name>A0ABP7Z4W7_9ACTN</name>
<sequence length="74" mass="8133">MPSHDNRYRSPVAKLVHSVFKSVLDYVAAASSQQHTEVVEKADGPRRPRTFQALADPMAWLRAAGVVTGSTRRG</sequence>
<accession>A0ABP7Z4W7</accession>
<organism evidence="1 2">
    <name type="scientific">Actinomadura keratinilytica</name>
    <dbReference type="NCBI Taxonomy" id="547461"/>
    <lineage>
        <taxon>Bacteria</taxon>
        <taxon>Bacillati</taxon>
        <taxon>Actinomycetota</taxon>
        <taxon>Actinomycetes</taxon>
        <taxon>Streptosporangiales</taxon>
        <taxon>Thermomonosporaceae</taxon>
        <taxon>Actinomadura</taxon>
    </lineage>
</organism>
<evidence type="ECO:0000313" key="2">
    <source>
        <dbReference type="Proteomes" id="UP001500266"/>
    </source>
</evidence>
<evidence type="ECO:0000313" key="1">
    <source>
        <dbReference type="EMBL" id="GAA4147083.1"/>
    </source>
</evidence>
<proteinExistence type="predicted"/>
<dbReference type="EMBL" id="BAABDO010000065">
    <property type="protein sequence ID" value="GAA4147083.1"/>
    <property type="molecule type" value="Genomic_DNA"/>
</dbReference>
<protein>
    <submittedName>
        <fullName evidence="1">Uncharacterized protein</fullName>
    </submittedName>
</protein>
<reference evidence="2" key="1">
    <citation type="journal article" date="2019" name="Int. J. Syst. Evol. Microbiol.">
        <title>The Global Catalogue of Microorganisms (GCM) 10K type strain sequencing project: providing services to taxonomists for standard genome sequencing and annotation.</title>
        <authorList>
            <consortium name="The Broad Institute Genomics Platform"/>
            <consortium name="The Broad Institute Genome Sequencing Center for Infectious Disease"/>
            <person name="Wu L."/>
            <person name="Ma J."/>
        </authorList>
    </citation>
    <scope>NUCLEOTIDE SEQUENCE [LARGE SCALE GENOMIC DNA]</scope>
    <source>
        <strain evidence="2">JCM 17316</strain>
    </source>
</reference>